<name>A0A3R7QE21_PENVA</name>
<evidence type="ECO:0000313" key="19">
    <source>
        <dbReference type="Proteomes" id="UP000283509"/>
    </source>
</evidence>
<dbReference type="Proteomes" id="UP000283509">
    <property type="component" value="Unassembled WGS sequence"/>
</dbReference>
<evidence type="ECO:0000256" key="14">
    <source>
        <dbReference type="ARBA" id="ARBA00023180"/>
    </source>
</evidence>
<dbReference type="EMBL" id="QCYY01003247">
    <property type="protein sequence ID" value="ROT64485.1"/>
    <property type="molecule type" value="Genomic_DNA"/>
</dbReference>
<reference evidence="18 19" key="1">
    <citation type="submission" date="2018-04" db="EMBL/GenBank/DDBJ databases">
        <authorList>
            <person name="Zhang X."/>
            <person name="Yuan J."/>
            <person name="Li F."/>
            <person name="Xiang J."/>
        </authorList>
    </citation>
    <scope>NUCLEOTIDE SEQUENCE [LARGE SCALE GENOMIC DNA]</scope>
    <source>
        <tissue evidence="18">Muscle</tissue>
    </source>
</reference>
<evidence type="ECO:0000256" key="1">
    <source>
        <dbReference type="ARBA" id="ARBA00001946"/>
    </source>
</evidence>
<dbReference type="FunFam" id="3.90.550.50:FF:000001">
    <property type="entry name" value="Hexosyltransferase"/>
    <property type="match status" value="1"/>
</dbReference>
<keyword evidence="5 17" id="KW-0328">Glycosyltransferase</keyword>
<dbReference type="GO" id="GO:0006493">
    <property type="term" value="P:protein O-linked glycosylation"/>
    <property type="evidence" value="ECO:0007669"/>
    <property type="project" value="TreeGrafter"/>
</dbReference>
<evidence type="ECO:0000256" key="5">
    <source>
        <dbReference type="ARBA" id="ARBA00022676"/>
    </source>
</evidence>
<comment type="catalytic activity">
    <reaction evidence="16">
        <text>a globoside Gb3Cer (d18:1(4E)) + UDP-N-acetyl-alpha-D-galactosamine = a globoside Gb4Cer (d18:1(4E)) + UDP + H(+)</text>
        <dbReference type="Rhea" id="RHEA:22252"/>
        <dbReference type="ChEBI" id="CHEBI:15378"/>
        <dbReference type="ChEBI" id="CHEBI:18259"/>
        <dbReference type="ChEBI" id="CHEBI:18313"/>
        <dbReference type="ChEBI" id="CHEBI:58223"/>
        <dbReference type="ChEBI" id="CHEBI:67138"/>
        <dbReference type="EC" id="2.4.1.79"/>
    </reaction>
    <physiologicalReaction direction="left-to-right" evidence="16">
        <dbReference type="Rhea" id="RHEA:22253"/>
    </physiologicalReaction>
</comment>
<evidence type="ECO:0000256" key="2">
    <source>
        <dbReference type="ARBA" id="ARBA00004323"/>
    </source>
</evidence>
<accession>A0A3R7QE21</accession>
<dbReference type="PANTHER" id="PTHR11214:SF153">
    <property type="entry name" value="UDP-GALNAC:BETA-1,3-N-ACETYLGALACTOSAMINYLTRANSFERASE 1"/>
    <property type="match status" value="1"/>
</dbReference>
<evidence type="ECO:0000256" key="9">
    <source>
        <dbReference type="ARBA" id="ARBA00022968"/>
    </source>
</evidence>
<dbReference type="STRING" id="6689.A0A3R7QE21"/>
<dbReference type="GO" id="GO:0047273">
    <property type="term" value="F:galactosylgalactosylglucosylceramide beta-D-acetylgalactosaminyltransferase activity"/>
    <property type="evidence" value="ECO:0007669"/>
    <property type="project" value="UniProtKB-EC"/>
</dbReference>
<comment type="similarity">
    <text evidence="4 17">Belongs to the glycosyltransferase 31 family.</text>
</comment>
<evidence type="ECO:0000256" key="3">
    <source>
        <dbReference type="ARBA" id="ARBA00004922"/>
    </source>
</evidence>
<evidence type="ECO:0000256" key="16">
    <source>
        <dbReference type="ARBA" id="ARBA00049395"/>
    </source>
</evidence>
<gene>
    <name evidence="18" type="ORF">C7M84_017577</name>
</gene>
<evidence type="ECO:0000313" key="18">
    <source>
        <dbReference type="EMBL" id="ROT64485.1"/>
    </source>
</evidence>
<evidence type="ECO:0000256" key="8">
    <source>
        <dbReference type="ARBA" id="ARBA00022842"/>
    </source>
</evidence>
<evidence type="ECO:0000256" key="6">
    <source>
        <dbReference type="ARBA" id="ARBA00022679"/>
    </source>
</evidence>
<dbReference type="Gene3D" id="3.90.550.50">
    <property type="match status" value="1"/>
</dbReference>
<keyword evidence="6" id="KW-0808">Transferase</keyword>
<evidence type="ECO:0000256" key="7">
    <source>
        <dbReference type="ARBA" id="ARBA00022692"/>
    </source>
</evidence>
<keyword evidence="7" id="KW-0812">Transmembrane</keyword>
<dbReference type="OrthoDB" id="115198at2759"/>
<keyword evidence="10" id="KW-1133">Transmembrane helix</keyword>
<evidence type="ECO:0000256" key="13">
    <source>
        <dbReference type="ARBA" id="ARBA00023136"/>
    </source>
</evidence>
<keyword evidence="8" id="KW-0460">Magnesium</keyword>
<keyword evidence="19" id="KW-1185">Reference proteome</keyword>
<dbReference type="Pfam" id="PF01762">
    <property type="entry name" value="Galactosyl_T"/>
    <property type="match status" value="1"/>
</dbReference>
<protein>
    <recommendedName>
        <fullName evidence="17">Hexosyltransferase</fullName>
        <ecNumber evidence="17">2.4.1.-</ecNumber>
    </recommendedName>
</protein>
<dbReference type="GO" id="GO:0008499">
    <property type="term" value="F:N-acetyl-beta-D-glucosaminide beta-(1,3)-galactosyltransferase activity"/>
    <property type="evidence" value="ECO:0007669"/>
    <property type="project" value="TreeGrafter"/>
</dbReference>
<dbReference type="GO" id="GO:0006629">
    <property type="term" value="P:lipid metabolic process"/>
    <property type="evidence" value="ECO:0007669"/>
    <property type="project" value="UniProtKB-KW"/>
</dbReference>
<reference evidence="18 19" key="2">
    <citation type="submission" date="2019-01" db="EMBL/GenBank/DDBJ databases">
        <title>The decoding of complex shrimp genome reveals the adaptation for benthos swimmer, frequently molting mechanism and breeding impact on genome.</title>
        <authorList>
            <person name="Sun Y."/>
            <person name="Gao Y."/>
            <person name="Yu Y."/>
        </authorList>
    </citation>
    <scope>NUCLEOTIDE SEQUENCE [LARGE SCALE GENOMIC DNA]</scope>
    <source>
        <tissue evidence="18">Muscle</tissue>
    </source>
</reference>
<dbReference type="PANTHER" id="PTHR11214">
    <property type="entry name" value="BETA-1,3-N-ACETYLGLUCOSAMINYLTRANSFERASE"/>
    <property type="match status" value="1"/>
</dbReference>
<dbReference type="EC" id="2.4.1.-" evidence="17"/>
<evidence type="ECO:0000256" key="4">
    <source>
        <dbReference type="ARBA" id="ARBA00008661"/>
    </source>
</evidence>
<evidence type="ECO:0000256" key="12">
    <source>
        <dbReference type="ARBA" id="ARBA00023098"/>
    </source>
</evidence>
<evidence type="ECO:0000256" key="11">
    <source>
        <dbReference type="ARBA" id="ARBA00023034"/>
    </source>
</evidence>
<evidence type="ECO:0000256" key="15">
    <source>
        <dbReference type="ARBA" id="ARBA00045577"/>
    </source>
</evidence>
<evidence type="ECO:0000256" key="10">
    <source>
        <dbReference type="ARBA" id="ARBA00022989"/>
    </source>
</evidence>
<organism evidence="18 19">
    <name type="scientific">Penaeus vannamei</name>
    <name type="common">Whiteleg shrimp</name>
    <name type="synonym">Litopenaeus vannamei</name>
    <dbReference type="NCBI Taxonomy" id="6689"/>
    <lineage>
        <taxon>Eukaryota</taxon>
        <taxon>Metazoa</taxon>
        <taxon>Ecdysozoa</taxon>
        <taxon>Arthropoda</taxon>
        <taxon>Crustacea</taxon>
        <taxon>Multicrustacea</taxon>
        <taxon>Malacostraca</taxon>
        <taxon>Eumalacostraca</taxon>
        <taxon>Eucarida</taxon>
        <taxon>Decapoda</taxon>
        <taxon>Dendrobranchiata</taxon>
        <taxon>Penaeoidea</taxon>
        <taxon>Penaeidae</taxon>
        <taxon>Penaeus</taxon>
    </lineage>
</organism>
<comment type="pathway">
    <text evidence="3">Protein modification; protein glycosylation.</text>
</comment>
<comment type="cofactor">
    <cofactor evidence="1">
        <name>Mg(2+)</name>
        <dbReference type="ChEBI" id="CHEBI:18420"/>
    </cofactor>
</comment>
<comment type="caution">
    <text evidence="18">The sequence shown here is derived from an EMBL/GenBank/DDBJ whole genome shotgun (WGS) entry which is preliminary data.</text>
</comment>
<keyword evidence="12" id="KW-0443">Lipid metabolism</keyword>
<evidence type="ECO:0000256" key="17">
    <source>
        <dbReference type="RuleBase" id="RU363063"/>
    </source>
</evidence>
<dbReference type="AlphaFoldDB" id="A0A3R7QE21"/>
<keyword evidence="13" id="KW-0472">Membrane</keyword>
<keyword evidence="11 17" id="KW-0333">Golgi apparatus</keyword>
<comment type="function">
    <text evidence="15">Transfers N-acetylgalactosamine onto globotriaosylceramide. Plays a critical role in preimplantation stage embryonic development.</text>
</comment>
<proteinExistence type="inferred from homology"/>
<dbReference type="InterPro" id="IPR002659">
    <property type="entry name" value="Glyco_trans_31"/>
</dbReference>
<dbReference type="GO" id="GO:0000139">
    <property type="term" value="C:Golgi membrane"/>
    <property type="evidence" value="ECO:0007669"/>
    <property type="project" value="UniProtKB-SubCell"/>
</dbReference>
<keyword evidence="9" id="KW-0735">Signal-anchor</keyword>
<keyword evidence="14" id="KW-0325">Glycoprotein</keyword>
<comment type="subcellular location">
    <subcellularLocation>
        <location evidence="2 17">Golgi apparatus membrane</location>
        <topology evidence="2 17">Single-pass type II membrane protein</topology>
    </subcellularLocation>
</comment>
<sequence>MTRLLRSNKWGNATFFPYTRMKTMYLMASAESEQTQRILRRESDAFHDIIQLDFFDSYENLTLKTLAMLHWTKTFCPNAKWVFKSDTDVFVNSFAVAKYLRQTSSDFVCSVCRHCPVCRKGMDCLEKWWVSEADYANEYYPPYCHGSAYMIRTDIAMKIYERANKTHPLVIEDAYFTGVLTHGMNITYTDLSRKMFIRTTSRLPRGFVQGSSLMALHIDTFSRRSPKLWRQIVEYNTGLH</sequence>